<dbReference type="InterPro" id="IPR003961">
    <property type="entry name" value="FN3_dom"/>
</dbReference>
<name>A0A7V2AVS8_UNCEI</name>
<dbReference type="SUPFAM" id="SSF69318">
    <property type="entry name" value="Integrin alpha N-terminal domain"/>
    <property type="match status" value="1"/>
</dbReference>
<gene>
    <name evidence="7" type="ORF">ENO08_06975</name>
</gene>
<dbReference type="InterPro" id="IPR013517">
    <property type="entry name" value="FG-GAP"/>
</dbReference>
<proteinExistence type="predicted"/>
<reference evidence="7" key="1">
    <citation type="journal article" date="2020" name="mSystems">
        <title>Genome- and Community-Level Interaction Insights into Carbon Utilization and Element Cycling Functions of Hydrothermarchaeota in Hydrothermal Sediment.</title>
        <authorList>
            <person name="Zhou Z."/>
            <person name="Liu Y."/>
            <person name="Xu W."/>
            <person name="Pan J."/>
            <person name="Luo Z.H."/>
            <person name="Li M."/>
        </authorList>
    </citation>
    <scope>NUCLEOTIDE SEQUENCE [LARGE SCALE GENOMIC DNA]</scope>
    <source>
        <strain evidence="7">SpSt-1233</strain>
    </source>
</reference>
<feature type="non-terminal residue" evidence="7">
    <location>
        <position position="1"/>
    </location>
</feature>
<sequence>YLLNCENLAYDSDCIAEHFMLNPGGGAAAITGSSRSAYPWSSRFYMNEYYRLMFDEDIVQLGKLHFKSRELYTCNAFNESYDRWTHFILNYLGDPEINMHRGVPSTFDVSAPASVPFGHNEIVIQVSDDGSPVDSAFVCLFKEDDDYQYGYTDPSGQIAFPDFLVRESGTISVTVTGVDRCLHETSIAVEPETAAYLRIADVTPDDSGGNGDGAIDAGETIDLAVELFNSGGTACDKLWAEISTDDPGVTVTGGVSIYPDIPAGAYGSNITPFSIAVDPGLADETVVEFLVEIHDSTGGYWSEDFAAEVHAPELELYVSSVTDSAPYGDGDGVITNGEPFLLRIGVKNFGTGTAAGLQGVIREQGSAINTIDGTADYGDIASMEIGYGSGFVLSEANVSIVNRFVFELTDMYGRTFARSMELRGPNAPSDLYLDSSVGSDQIHATWNPPDTLEDYRYIVYYATTPGGPYEQASTDLILHRLYRIRDLASNTRYYVVVAAVDSCGNIGPLCDEVSETTNPPQLAGWPNAVDQGSSSSVGVADIDGDNETDIVFGAGNIFAWDHAGQELRDGDNMPLTWGVFAVEGENYTSAVALAELDGIAGDEIIGASWNTKEIYIFDKDSSVLPGWPKPTADLCWASPVIGDLDGDGDLEIVAYDIDGIVYVWHHDGTELLDGDGNPATIGPFFSAGLASDGWHVSTPALADMDGDGVVEIVVAAPFDSIYVLNADGSLAAGWPVYIGDEASVGGSPVVGDIDGDTFPEVVLQNTAGGVAGLNHDGTPMPGWPLWIYGNHFFAGSPA</sequence>
<dbReference type="SMART" id="SM00060">
    <property type="entry name" value="FN3"/>
    <property type="match status" value="1"/>
</dbReference>
<feature type="non-terminal residue" evidence="7">
    <location>
        <position position="798"/>
    </location>
</feature>
<dbReference type="EMBL" id="DSEC01000496">
    <property type="protein sequence ID" value="HER44185.1"/>
    <property type="molecule type" value="Genomic_DNA"/>
</dbReference>
<dbReference type="Pfam" id="PF13517">
    <property type="entry name" value="FG-GAP_3"/>
    <property type="match status" value="1"/>
</dbReference>
<comment type="subcellular location">
    <subcellularLocation>
        <location evidence="1">Membrane</location>
        <topology evidence="1">Single-pass membrane protein</topology>
    </subcellularLocation>
</comment>
<evidence type="ECO:0000313" key="7">
    <source>
        <dbReference type="EMBL" id="HER44185.1"/>
    </source>
</evidence>
<evidence type="ECO:0000256" key="4">
    <source>
        <dbReference type="ARBA" id="ARBA00022989"/>
    </source>
</evidence>
<dbReference type="InterPro" id="IPR036116">
    <property type="entry name" value="FN3_sf"/>
</dbReference>
<keyword evidence="2" id="KW-0812">Transmembrane</keyword>
<dbReference type="PROSITE" id="PS50853">
    <property type="entry name" value="FN3"/>
    <property type="match status" value="1"/>
</dbReference>
<dbReference type="InterPro" id="IPR045232">
    <property type="entry name" value="FAM234"/>
</dbReference>
<organism evidence="7">
    <name type="scientific">Eiseniibacteriota bacterium</name>
    <dbReference type="NCBI Taxonomy" id="2212470"/>
    <lineage>
        <taxon>Bacteria</taxon>
        <taxon>Candidatus Eiseniibacteriota</taxon>
    </lineage>
</organism>
<dbReference type="Proteomes" id="UP000886069">
    <property type="component" value="Unassembled WGS sequence"/>
</dbReference>
<keyword evidence="5" id="KW-0472">Membrane</keyword>
<dbReference type="PANTHER" id="PTHR21419:SF23">
    <property type="entry name" value="PROTEIN DEFECTIVE IN EXINE FORMATION 1"/>
    <property type="match status" value="1"/>
</dbReference>
<dbReference type="SUPFAM" id="SSF52129">
    <property type="entry name" value="Caspase-like"/>
    <property type="match status" value="1"/>
</dbReference>
<dbReference type="InterPro" id="IPR028994">
    <property type="entry name" value="Integrin_alpha_N"/>
</dbReference>
<dbReference type="GO" id="GO:0016020">
    <property type="term" value="C:membrane"/>
    <property type="evidence" value="ECO:0007669"/>
    <property type="project" value="UniProtKB-SubCell"/>
</dbReference>
<evidence type="ECO:0000256" key="1">
    <source>
        <dbReference type="ARBA" id="ARBA00004167"/>
    </source>
</evidence>
<protein>
    <recommendedName>
        <fullName evidence="6">Fibronectin type-III domain-containing protein</fullName>
    </recommendedName>
</protein>
<evidence type="ECO:0000259" key="6">
    <source>
        <dbReference type="PROSITE" id="PS50853"/>
    </source>
</evidence>
<keyword evidence="4" id="KW-1133">Transmembrane helix</keyword>
<dbReference type="Gene3D" id="2.60.40.10">
    <property type="entry name" value="Immunoglobulins"/>
    <property type="match status" value="2"/>
</dbReference>
<dbReference type="PANTHER" id="PTHR21419">
    <property type="match status" value="1"/>
</dbReference>
<comment type="caution">
    <text evidence="7">The sequence shown here is derived from an EMBL/GenBank/DDBJ whole genome shotgun (WGS) entry which is preliminary data.</text>
</comment>
<evidence type="ECO:0000256" key="2">
    <source>
        <dbReference type="ARBA" id="ARBA00022692"/>
    </source>
</evidence>
<dbReference type="SUPFAM" id="SSF49265">
    <property type="entry name" value="Fibronectin type III"/>
    <property type="match status" value="1"/>
</dbReference>
<dbReference type="CDD" id="cd00063">
    <property type="entry name" value="FN3"/>
    <property type="match status" value="1"/>
</dbReference>
<feature type="domain" description="Fibronectin type-III" evidence="6">
    <location>
        <begin position="427"/>
        <end position="520"/>
    </location>
</feature>
<dbReference type="GO" id="GO:0006508">
    <property type="term" value="P:proteolysis"/>
    <property type="evidence" value="ECO:0007669"/>
    <property type="project" value="InterPro"/>
</dbReference>
<dbReference type="Gene3D" id="3.40.50.1460">
    <property type="match status" value="1"/>
</dbReference>
<keyword evidence="3" id="KW-0732">Signal</keyword>
<dbReference type="AlphaFoldDB" id="A0A7V2AVS8"/>
<dbReference type="InterPro" id="IPR013783">
    <property type="entry name" value="Ig-like_fold"/>
</dbReference>
<dbReference type="Pfam" id="PF01364">
    <property type="entry name" value="Peptidase_C25"/>
    <property type="match status" value="1"/>
</dbReference>
<evidence type="ECO:0000256" key="3">
    <source>
        <dbReference type="ARBA" id="ARBA00022729"/>
    </source>
</evidence>
<dbReference type="Gene3D" id="2.130.10.130">
    <property type="entry name" value="Integrin alpha, N-terminal"/>
    <property type="match status" value="1"/>
</dbReference>
<evidence type="ECO:0000256" key="5">
    <source>
        <dbReference type="ARBA" id="ARBA00023136"/>
    </source>
</evidence>
<dbReference type="InterPro" id="IPR029030">
    <property type="entry name" value="Caspase-like_dom_sf"/>
</dbReference>
<dbReference type="GO" id="GO:0008234">
    <property type="term" value="F:cysteine-type peptidase activity"/>
    <property type="evidence" value="ECO:0007669"/>
    <property type="project" value="InterPro"/>
</dbReference>
<accession>A0A7V2AVS8</accession>
<dbReference type="InterPro" id="IPR001769">
    <property type="entry name" value="Gingipain"/>
</dbReference>